<protein>
    <recommendedName>
        <fullName evidence="6">YiaAB two helix domain-containing protein</fullName>
    </recommendedName>
</protein>
<keyword evidence="1" id="KW-1133">Transmembrane helix</keyword>
<sequence length="99" mass="10892">MSAHFHYESHGNHPLSFVGFLLALGGFLSAALWLVHMAAGNNGYAALFAGLTLVAFACAISIFFTISRRYHHSPVLPDNTKAETERYIRKYRGAGRTAH</sequence>
<feature type="transmembrane region" description="Helical" evidence="1">
    <location>
        <begin position="44"/>
        <end position="66"/>
    </location>
</feature>
<evidence type="ECO:0008006" key="6">
    <source>
        <dbReference type="Google" id="ProtNLM"/>
    </source>
</evidence>
<evidence type="ECO:0000256" key="1">
    <source>
        <dbReference type="SAM" id="Phobius"/>
    </source>
</evidence>
<dbReference type="EMBL" id="FNLM01000036">
    <property type="protein sequence ID" value="SDU85679.1"/>
    <property type="molecule type" value="Genomic_DNA"/>
</dbReference>
<name>A0A1H2LXL2_9ACTN</name>
<organism evidence="3 4">
    <name type="scientific">Gordonia westfalica</name>
    <dbReference type="NCBI Taxonomy" id="158898"/>
    <lineage>
        <taxon>Bacteria</taxon>
        <taxon>Bacillati</taxon>
        <taxon>Actinomycetota</taxon>
        <taxon>Actinomycetes</taxon>
        <taxon>Mycobacteriales</taxon>
        <taxon>Gordoniaceae</taxon>
        <taxon>Gordonia</taxon>
    </lineage>
</organism>
<accession>A0A1H2LXL2</accession>
<reference evidence="2 5" key="2">
    <citation type="submission" date="2023-08" db="EMBL/GenBank/DDBJ databases">
        <title>Bioegradation of LLDPE and BLDPE plastic by marine bacteria from coast plastic debris.</title>
        <authorList>
            <person name="Rong Z."/>
        </authorList>
    </citation>
    <scope>NUCLEOTIDE SEQUENCE [LARGE SCALE GENOMIC DNA]</scope>
    <source>
        <strain evidence="2 5">Z-2</strain>
    </source>
</reference>
<evidence type="ECO:0000313" key="4">
    <source>
        <dbReference type="Proteomes" id="UP000183180"/>
    </source>
</evidence>
<proteinExistence type="predicted"/>
<keyword evidence="5" id="KW-1185">Reference proteome</keyword>
<dbReference type="EMBL" id="JAVLUS010000006">
    <property type="protein sequence ID" value="MDS1114073.1"/>
    <property type="molecule type" value="Genomic_DNA"/>
</dbReference>
<gene>
    <name evidence="2" type="ORF">RD149_09845</name>
    <name evidence="3" type="ORF">SAMN04488548_1361004</name>
</gene>
<feature type="transmembrane region" description="Helical" evidence="1">
    <location>
        <begin position="15"/>
        <end position="38"/>
    </location>
</feature>
<dbReference type="RefSeq" id="WP_074854269.1">
    <property type="nucleotide sequence ID" value="NZ_FNLM01000036.1"/>
</dbReference>
<evidence type="ECO:0000313" key="3">
    <source>
        <dbReference type="EMBL" id="SDU85679.1"/>
    </source>
</evidence>
<keyword evidence="1" id="KW-0812">Transmembrane</keyword>
<evidence type="ECO:0000313" key="5">
    <source>
        <dbReference type="Proteomes" id="UP001265083"/>
    </source>
</evidence>
<keyword evidence="1" id="KW-0472">Membrane</keyword>
<dbReference type="Proteomes" id="UP000183180">
    <property type="component" value="Unassembled WGS sequence"/>
</dbReference>
<reference evidence="3 4" key="1">
    <citation type="submission" date="2016-10" db="EMBL/GenBank/DDBJ databases">
        <authorList>
            <person name="de Groot N.N."/>
        </authorList>
    </citation>
    <scope>NUCLEOTIDE SEQUENCE [LARGE SCALE GENOMIC DNA]</scope>
    <source>
        <strain evidence="3 4">DSM 44215</strain>
    </source>
</reference>
<dbReference type="Proteomes" id="UP001265083">
    <property type="component" value="Unassembled WGS sequence"/>
</dbReference>
<dbReference type="AlphaFoldDB" id="A0A1H2LXL2"/>
<dbReference type="OrthoDB" id="4380993at2"/>
<evidence type="ECO:0000313" key="2">
    <source>
        <dbReference type="EMBL" id="MDS1114073.1"/>
    </source>
</evidence>